<evidence type="ECO:0000256" key="2">
    <source>
        <dbReference type="ARBA" id="ARBA00006794"/>
    </source>
</evidence>
<keyword evidence="12" id="KW-1185">Reference proteome</keyword>
<keyword evidence="3" id="KW-0812">Transmembrane</keyword>
<dbReference type="GO" id="GO:0042985">
    <property type="term" value="P:negative regulation of amyloid precursor protein biosynthetic process"/>
    <property type="evidence" value="ECO:0007669"/>
    <property type="project" value="TreeGrafter"/>
</dbReference>
<keyword evidence="5" id="KW-1133">Transmembrane helix</keyword>
<reference evidence="11" key="1">
    <citation type="journal article" date="2023" name="Insect Mol. Biol.">
        <title>Genome sequencing provides insights into the evolution of gene families encoding plant cell wall-degrading enzymes in longhorned beetles.</title>
        <authorList>
            <person name="Shin N.R."/>
            <person name="Okamura Y."/>
            <person name="Kirsch R."/>
            <person name="Pauchet Y."/>
        </authorList>
    </citation>
    <scope>NUCLEOTIDE SEQUENCE</scope>
    <source>
        <strain evidence="11">AMC_N1</strain>
    </source>
</reference>
<evidence type="ECO:0000256" key="7">
    <source>
        <dbReference type="ARBA" id="ARBA00023157"/>
    </source>
</evidence>
<evidence type="ECO:0000259" key="10">
    <source>
        <dbReference type="PROSITE" id="PS50869"/>
    </source>
</evidence>
<dbReference type="GO" id="GO:0070062">
    <property type="term" value="C:extracellular exosome"/>
    <property type="evidence" value="ECO:0007669"/>
    <property type="project" value="TreeGrafter"/>
</dbReference>
<keyword evidence="4 9" id="KW-0735">Signal-anchor</keyword>
<keyword evidence="9" id="KW-1003">Cell membrane</keyword>
<evidence type="ECO:0000256" key="3">
    <source>
        <dbReference type="ARBA" id="ARBA00022692"/>
    </source>
</evidence>
<evidence type="ECO:0000256" key="8">
    <source>
        <dbReference type="ARBA" id="ARBA00023180"/>
    </source>
</evidence>
<dbReference type="EMBL" id="JAPWTK010000637">
    <property type="protein sequence ID" value="KAJ8937611.1"/>
    <property type="molecule type" value="Genomic_DNA"/>
</dbReference>
<protein>
    <recommendedName>
        <fullName evidence="9">Integral membrane protein 2</fullName>
    </recommendedName>
</protein>
<evidence type="ECO:0000313" key="11">
    <source>
        <dbReference type="EMBL" id="KAJ8937611.1"/>
    </source>
</evidence>
<dbReference type="PANTHER" id="PTHR10962:SF1">
    <property type="entry name" value="INTEGRAL MEMBRANE PROTEIN 2"/>
    <property type="match status" value="1"/>
</dbReference>
<feature type="domain" description="BRICHOS" evidence="10">
    <location>
        <begin position="42"/>
        <end position="137"/>
    </location>
</feature>
<comment type="caution">
    <text evidence="11">The sequence shown here is derived from an EMBL/GenBank/DDBJ whole genome shotgun (WGS) entry which is preliminary data.</text>
</comment>
<proteinExistence type="inferred from homology"/>
<keyword evidence="6" id="KW-0472">Membrane</keyword>
<dbReference type="AlphaFoldDB" id="A0AAV8XGG3"/>
<evidence type="ECO:0000256" key="5">
    <source>
        <dbReference type="ARBA" id="ARBA00022989"/>
    </source>
</evidence>
<dbReference type="Proteomes" id="UP001162162">
    <property type="component" value="Unassembled WGS sequence"/>
</dbReference>
<evidence type="ECO:0000256" key="1">
    <source>
        <dbReference type="ARBA" id="ARBA00004606"/>
    </source>
</evidence>
<dbReference type="PANTHER" id="PTHR10962">
    <property type="entry name" value="INTEGRAL TRANSMEMBRANE PROTEIN 2"/>
    <property type="match status" value="1"/>
</dbReference>
<keyword evidence="8" id="KW-0325">Glycoprotein</keyword>
<organism evidence="11 12">
    <name type="scientific">Aromia moschata</name>
    <dbReference type="NCBI Taxonomy" id="1265417"/>
    <lineage>
        <taxon>Eukaryota</taxon>
        <taxon>Metazoa</taxon>
        <taxon>Ecdysozoa</taxon>
        <taxon>Arthropoda</taxon>
        <taxon>Hexapoda</taxon>
        <taxon>Insecta</taxon>
        <taxon>Pterygota</taxon>
        <taxon>Neoptera</taxon>
        <taxon>Endopterygota</taxon>
        <taxon>Coleoptera</taxon>
        <taxon>Polyphaga</taxon>
        <taxon>Cucujiformia</taxon>
        <taxon>Chrysomeloidea</taxon>
        <taxon>Cerambycidae</taxon>
        <taxon>Cerambycinae</taxon>
        <taxon>Callichromatini</taxon>
        <taxon>Aromia</taxon>
    </lineage>
</organism>
<gene>
    <name evidence="11" type="ORF">NQ318_018424</name>
</gene>
<evidence type="ECO:0000256" key="4">
    <source>
        <dbReference type="ARBA" id="ARBA00022968"/>
    </source>
</evidence>
<dbReference type="PROSITE" id="PS50869">
    <property type="entry name" value="BRICHOS"/>
    <property type="match status" value="1"/>
</dbReference>
<dbReference type="InterPro" id="IPR040145">
    <property type="entry name" value="ITM2"/>
</dbReference>
<dbReference type="GO" id="GO:0005886">
    <property type="term" value="C:plasma membrane"/>
    <property type="evidence" value="ECO:0007669"/>
    <property type="project" value="UniProtKB-UniRule"/>
</dbReference>
<name>A0AAV8XGG3_9CUCU</name>
<dbReference type="GO" id="GO:0005794">
    <property type="term" value="C:Golgi apparatus"/>
    <property type="evidence" value="ECO:0007669"/>
    <property type="project" value="TreeGrafter"/>
</dbReference>
<dbReference type="Pfam" id="PF04089">
    <property type="entry name" value="BRICHOS"/>
    <property type="match status" value="1"/>
</dbReference>
<evidence type="ECO:0000256" key="9">
    <source>
        <dbReference type="RuleBase" id="RU367061"/>
    </source>
</evidence>
<evidence type="ECO:0000256" key="6">
    <source>
        <dbReference type="ARBA" id="ARBA00023136"/>
    </source>
</evidence>
<accession>A0AAV8XGG3</accession>
<comment type="similarity">
    <text evidence="2 9">Belongs to the ITM2 family.</text>
</comment>
<dbReference type="InterPro" id="IPR007084">
    <property type="entry name" value="BRICHOS_dom"/>
</dbReference>
<dbReference type="GO" id="GO:0001540">
    <property type="term" value="F:amyloid-beta binding"/>
    <property type="evidence" value="ECO:0007669"/>
    <property type="project" value="TreeGrafter"/>
</dbReference>
<keyword evidence="7" id="KW-1015">Disulfide bond</keyword>
<comment type="subcellular location">
    <subcellularLocation>
        <location evidence="1 9">Membrane</location>
        <topology evidence="1 9">Single-pass type II membrane protein</topology>
    </subcellularLocation>
</comment>
<evidence type="ECO:0000313" key="12">
    <source>
        <dbReference type="Proteomes" id="UP001162162"/>
    </source>
</evidence>
<sequence>MQLHFQHVARLKADNMKRMTTFQESFEIDDDLKYEKIDVPDFRDGRSGRFIHDFNTNITGIIDVTGHRCFVMPLNRVNVLPPKSLFDLIHKMWDGYYKVDTEVVRKTMKVVIPPLTDTKSIGDYISSECKGLPIYKLEKFEVSRMVKRSAELHPEAKFAQFSGKGITEIDIVNLDDVLAYERQLKH</sequence>
<dbReference type="SMART" id="SM01039">
    <property type="entry name" value="BRICHOS"/>
    <property type="match status" value="1"/>
</dbReference>